<sequence length="378" mass="44154">MREQYEHIDKILPHGEFLKGFVNQNLISKADLKVLLKNRGVFFGKDSKESYVPFLSNTIISPLEFETLKDCFNTKEDNPKRSSSDIKLDTDKPLIAIVPDHKKLSTVKEKINQSNANFKVQKILPFSPVDKGDTKMVLQFEIERRDLNKSWFEATNKFTGQLIIEKEKGNNLKITAQTTSKETQEVVKELEKVLVSHLKEIKVIKEKEELQKILFGDFDNKSRITFFLRLSNNMTSSVFTFQDIVDVQFKADEDMDLPNDITWMSNKDALIFKGKKIQSDFFFEQNSYHEYIKCWGMEVKFTYKYGLIEGVVSVNFGFPYFETRGNKAEFEINIGTYTAQSDVPYAEKNRMKEKLFDFLEKEKSEIYERYLSYLSKSV</sequence>
<name>A0A1X7IYU3_9FLAO</name>
<dbReference type="RefSeq" id="WP_085497201.1">
    <property type="nucleotide sequence ID" value="NZ_FXAO01000002.1"/>
</dbReference>
<reference evidence="3" key="1">
    <citation type="submission" date="2017-04" db="EMBL/GenBank/DDBJ databases">
        <authorList>
            <person name="Varghese N."/>
            <person name="Submissions S."/>
        </authorList>
    </citation>
    <scope>NUCLEOTIDE SEQUENCE [LARGE SCALE GENOMIC DNA]</scope>
    <source>
        <strain evidence="3">DSM 19835</strain>
    </source>
</reference>
<evidence type="ECO:0000313" key="2">
    <source>
        <dbReference type="EMBL" id="SMG19599.1"/>
    </source>
</evidence>
<dbReference type="STRING" id="188872.SAMN03080602_01246"/>
<dbReference type="InterPro" id="IPR058955">
    <property type="entry name" value="GAPS4b_N"/>
</dbReference>
<accession>A0A1X7IYU3</accession>
<protein>
    <recommendedName>
        <fullName evidence="1">GAPS4b N-terminal domain-containing protein</fullName>
    </recommendedName>
</protein>
<dbReference type="Pfam" id="PF26110">
    <property type="entry name" value="GAPS4b_N"/>
    <property type="match status" value="1"/>
</dbReference>
<gene>
    <name evidence="2" type="ORF">SAMN03080602_01246</name>
</gene>
<dbReference type="EMBL" id="FXAO01000002">
    <property type="protein sequence ID" value="SMG19599.1"/>
    <property type="molecule type" value="Genomic_DNA"/>
</dbReference>
<evidence type="ECO:0000313" key="3">
    <source>
        <dbReference type="Proteomes" id="UP000193420"/>
    </source>
</evidence>
<keyword evidence="3" id="KW-1185">Reference proteome</keyword>
<dbReference type="OrthoDB" id="2680312at2"/>
<organism evidence="2 3">
    <name type="scientific">Arenibacter troitsensis</name>
    <dbReference type="NCBI Taxonomy" id="188872"/>
    <lineage>
        <taxon>Bacteria</taxon>
        <taxon>Pseudomonadati</taxon>
        <taxon>Bacteroidota</taxon>
        <taxon>Flavobacteriia</taxon>
        <taxon>Flavobacteriales</taxon>
        <taxon>Flavobacteriaceae</taxon>
        <taxon>Arenibacter</taxon>
    </lineage>
</organism>
<dbReference type="AlphaFoldDB" id="A0A1X7IYU3"/>
<dbReference type="Proteomes" id="UP000193420">
    <property type="component" value="Unassembled WGS sequence"/>
</dbReference>
<proteinExistence type="predicted"/>
<evidence type="ECO:0000259" key="1">
    <source>
        <dbReference type="Pfam" id="PF26110"/>
    </source>
</evidence>
<feature type="domain" description="GAPS4b N-terminal" evidence="1">
    <location>
        <begin position="18"/>
        <end position="78"/>
    </location>
</feature>